<comment type="subcellular location">
    <subcellularLocation>
        <location evidence="11">Cytoplasm</location>
    </subcellularLocation>
</comment>
<evidence type="ECO:0000313" key="16">
    <source>
        <dbReference type="EMBL" id="GEK76813.1"/>
    </source>
</evidence>
<feature type="binding site" evidence="11">
    <location>
        <position position="130"/>
    </location>
    <ligand>
        <name>Mg(2+)</name>
        <dbReference type="ChEBI" id="CHEBI:18420"/>
    </ligand>
</feature>
<evidence type="ECO:0000256" key="8">
    <source>
        <dbReference type="ARBA" id="ARBA00022842"/>
    </source>
</evidence>
<dbReference type="NCBIfam" id="TIGR00131">
    <property type="entry name" value="gal_kin"/>
    <property type="match status" value="1"/>
</dbReference>
<dbReference type="InterPro" id="IPR000705">
    <property type="entry name" value="Galactokinase"/>
</dbReference>
<dbReference type="InterPro" id="IPR006206">
    <property type="entry name" value="Mevalonate/galactokinase"/>
</dbReference>
<dbReference type="PRINTS" id="PR00473">
    <property type="entry name" value="GALCTOKINASE"/>
</dbReference>
<keyword evidence="10 11" id="KW-0119">Carbohydrate metabolism</keyword>
<reference evidence="16 17" key="1">
    <citation type="submission" date="2019-07" db="EMBL/GenBank/DDBJ databases">
        <title>Whole genome shotgun sequence of Pseudoalteromonas atlantica NBRC 103033.</title>
        <authorList>
            <person name="Hosoyama A."/>
            <person name="Uohara A."/>
            <person name="Ohji S."/>
            <person name="Ichikawa N."/>
        </authorList>
    </citation>
    <scope>NUCLEOTIDE SEQUENCE [LARGE SCALE GENOMIC DNA]</scope>
    <source>
        <strain evidence="16 17">NBRC 103033</strain>
    </source>
</reference>
<dbReference type="InterPro" id="IPR022963">
    <property type="entry name" value="Galactokinase_bac"/>
</dbReference>
<keyword evidence="9 11" id="KW-0299">Galactose metabolism</keyword>
<name>A0ABQ0UGA2_PSEAF</name>
<dbReference type="InterPro" id="IPR013750">
    <property type="entry name" value="GHMP_kinase_C_dom"/>
</dbReference>
<feature type="binding site" evidence="11">
    <location>
        <begin position="34"/>
        <end position="37"/>
    </location>
    <ligand>
        <name>substrate</name>
    </ligand>
</feature>
<dbReference type="Pfam" id="PF08544">
    <property type="entry name" value="GHMP_kinases_C"/>
    <property type="match status" value="1"/>
</dbReference>
<feature type="site" description="Transition state stabilizer" evidence="11">
    <location>
        <position position="28"/>
    </location>
</feature>
<dbReference type="Gene3D" id="3.30.230.10">
    <property type="match status" value="1"/>
</dbReference>
<gene>
    <name evidence="11 16" type="primary">galK</name>
    <name evidence="16" type="ORF">PAT01_21170</name>
</gene>
<dbReference type="InterPro" id="IPR014721">
    <property type="entry name" value="Ribsml_uS5_D2-typ_fold_subgr"/>
</dbReference>
<dbReference type="EMBL" id="BJUT01000021">
    <property type="protein sequence ID" value="GEK76813.1"/>
    <property type="molecule type" value="Genomic_DNA"/>
</dbReference>
<evidence type="ECO:0000256" key="10">
    <source>
        <dbReference type="ARBA" id="ARBA00023277"/>
    </source>
</evidence>
<dbReference type="Pfam" id="PF10509">
    <property type="entry name" value="GalKase_gal_bdg"/>
    <property type="match status" value="1"/>
</dbReference>
<dbReference type="InterPro" id="IPR019539">
    <property type="entry name" value="GalKase_N"/>
</dbReference>
<dbReference type="Proteomes" id="UP000321189">
    <property type="component" value="Unassembled WGS sequence"/>
</dbReference>
<evidence type="ECO:0000256" key="11">
    <source>
        <dbReference type="HAMAP-Rule" id="MF_00246"/>
    </source>
</evidence>
<accession>A0ABQ0UGA2</accession>
<dbReference type="InterPro" id="IPR020568">
    <property type="entry name" value="Ribosomal_Su5_D2-typ_SF"/>
</dbReference>
<keyword evidence="7 11" id="KW-0067">ATP-binding</keyword>
<evidence type="ECO:0000256" key="6">
    <source>
        <dbReference type="ARBA" id="ARBA00022777"/>
    </source>
</evidence>
<evidence type="ECO:0000259" key="14">
    <source>
        <dbReference type="Pfam" id="PF08544"/>
    </source>
</evidence>
<evidence type="ECO:0000313" key="17">
    <source>
        <dbReference type="Proteomes" id="UP000321189"/>
    </source>
</evidence>
<keyword evidence="2 11" id="KW-0963">Cytoplasm</keyword>
<feature type="binding site" evidence="11">
    <location>
        <begin position="124"/>
        <end position="130"/>
    </location>
    <ligand>
        <name>ATP</name>
        <dbReference type="ChEBI" id="CHEBI:30616"/>
    </ligand>
</feature>
<feature type="active site" description="Proton acceptor" evidence="11">
    <location>
        <position position="174"/>
    </location>
</feature>
<dbReference type="PIRSF" id="PIRSF000530">
    <property type="entry name" value="Galactokinase"/>
    <property type="match status" value="1"/>
</dbReference>
<organism evidence="16 17">
    <name type="scientific">Pseudoalteromonas atlantica</name>
    <name type="common">Alteromonas atlantica</name>
    <dbReference type="NCBI Taxonomy" id="288"/>
    <lineage>
        <taxon>Bacteria</taxon>
        <taxon>Pseudomonadati</taxon>
        <taxon>Pseudomonadota</taxon>
        <taxon>Gammaproteobacteria</taxon>
        <taxon>Alteromonadales</taxon>
        <taxon>Pseudoalteromonadaceae</taxon>
        <taxon>Pseudoalteromonas</taxon>
    </lineage>
</organism>
<comment type="similarity">
    <text evidence="1 11">Belongs to the GHMP kinase family. GalK subfamily.</text>
</comment>
<feature type="domain" description="Galactokinase N-terminal" evidence="15">
    <location>
        <begin position="10"/>
        <end position="57"/>
    </location>
</feature>
<keyword evidence="8 11" id="KW-0460">Magnesium</keyword>
<dbReference type="PANTHER" id="PTHR10457:SF7">
    <property type="entry name" value="GALACTOKINASE-RELATED"/>
    <property type="match status" value="1"/>
</dbReference>
<keyword evidence="17" id="KW-1185">Reference proteome</keyword>
<evidence type="ECO:0000259" key="13">
    <source>
        <dbReference type="Pfam" id="PF00288"/>
    </source>
</evidence>
<protein>
    <recommendedName>
        <fullName evidence="11 12">Galactokinase</fullName>
        <ecNumber evidence="11 12">2.7.1.6</ecNumber>
    </recommendedName>
    <alternativeName>
        <fullName evidence="11">Galactose kinase</fullName>
    </alternativeName>
</protein>
<proteinExistence type="inferred from homology"/>
<dbReference type="HAMAP" id="MF_00246">
    <property type="entry name" value="Galactokinase"/>
    <property type="match status" value="1"/>
</dbReference>
<feature type="binding site" evidence="11">
    <location>
        <position position="223"/>
    </location>
    <ligand>
        <name>substrate</name>
    </ligand>
</feature>
<dbReference type="NCBIfam" id="NF003472">
    <property type="entry name" value="PRK05101.1"/>
    <property type="match status" value="1"/>
</dbReference>
<dbReference type="PRINTS" id="PR00959">
    <property type="entry name" value="MEVGALKINASE"/>
</dbReference>
<dbReference type="InterPro" id="IPR036554">
    <property type="entry name" value="GHMP_kinase_C_sf"/>
</dbReference>
<comment type="catalytic activity">
    <reaction evidence="11">
        <text>alpha-D-galactose + ATP = alpha-D-galactose 1-phosphate + ADP + H(+)</text>
        <dbReference type="Rhea" id="RHEA:13553"/>
        <dbReference type="ChEBI" id="CHEBI:15378"/>
        <dbReference type="ChEBI" id="CHEBI:28061"/>
        <dbReference type="ChEBI" id="CHEBI:30616"/>
        <dbReference type="ChEBI" id="CHEBI:58336"/>
        <dbReference type="ChEBI" id="CHEBI:456216"/>
        <dbReference type="EC" id="2.7.1.6"/>
    </reaction>
</comment>
<comment type="function">
    <text evidence="11">Catalyzes the transfer of the gamma-phosphate of ATP to D-galactose to form alpha-D-galactose-1-phosphate (Gal-1-P).</text>
</comment>
<keyword evidence="5 11" id="KW-0547">Nucleotide-binding</keyword>
<evidence type="ECO:0000256" key="3">
    <source>
        <dbReference type="ARBA" id="ARBA00022679"/>
    </source>
</evidence>
<evidence type="ECO:0000259" key="15">
    <source>
        <dbReference type="Pfam" id="PF10509"/>
    </source>
</evidence>
<feature type="domain" description="GHMP kinase N-terminal" evidence="13">
    <location>
        <begin position="94"/>
        <end position="182"/>
    </location>
</feature>
<comment type="caution">
    <text evidence="11">Lacks conserved residue(s) required for the propagation of feature annotation.</text>
</comment>
<feature type="binding site" evidence="11">
    <location>
        <position position="162"/>
    </location>
    <ligand>
        <name>Mg(2+)</name>
        <dbReference type="ChEBI" id="CHEBI:18420"/>
    </ligand>
</feature>
<feature type="domain" description="GHMP kinase C-terminal" evidence="14">
    <location>
        <begin position="278"/>
        <end position="361"/>
    </location>
</feature>
<keyword evidence="4 11" id="KW-0479">Metal-binding</keyword>
<dbReference type="PROSITE" id="PS00627">
    <property type="entry name" value="GHMP_KINASES_ATP"/>
    <property type="match status" value="1"/>
</dbReference>
<dbReference type="InterPro" id="IPR006204">
    <property type="entry name" value="GHMP_kinase_N_dom"/>
</dbReference>
<dbReference type="InterPro" id="IPR019741">
    <property type="entry name" value="Galactokinase_CS"/>
</dbReference>
<evidence type="ECO:0000256" key="5">
    <source>
        <dbReference type="ARBA" id="ARBA00022741"/>
    </source>
</evidence>
<evidence type="ECO:0000256" key="12">
    <source>
        <dbReference type="NCBIfam" id="TIGR00131"/>
    </source>
</evidence>
<dbReference type="PROSITE" id="PS00106">
    <property type="entry name" value="GALACTOKINASE"/>
    <property type="match status" value="1"/>
</dbReference>
<evidence type="ECO:0000256" key="7">
    <source>
        <dbReference type="ARBA" id="ARBA00022840"/>
    </source>
</evidence>
<dbReference type="Pfam" id="PF00288">
    <property type="entry name" value="GHMP_kinases_N"/>
    <property type="match status" value="1"/>
</dbReference>
<keyword evidence="6 11" id="KW-0418">Kinase</keyword>
<dbReference type="InterPro" id="IPR006203">
    <property type="entry name" value="GHMP_knse_ATP-bd_CS"/>
</dbReference>
<comment type="caution">
    <text evidence="16">The sequence shown here is derived from an EMBL/GenBank/DDBJ whole genome shotgun (WGS) entry which is preliminary data.</text>
</comment>
<dbReference type="SUPFAM" id="SSF54211">
    <property type="entry name" value="Ribosomal protein S5 domain 2-like"/>
    <property type="match status" value="1"/>
</dbReference>
<evidence type="ECO:0000256" key="9">
    <source>
        <dbReference type="ARBA" id="ARBA00023144"/>
    </source>
</evidence>
<comment type="pathway">
    <text evidence="11">Carbohydrate metabolism; galactose metabolism.</text>
</comment>
<evidence type="ECO:0000256" key="2">
    <source>
        <dbReference type="ARBA" id="ARBA00022490"/>
    </source>
</evidence>
<dbReference type="PANTHER" id="PTHR10457">
    <property type="entry name" value="MEVALONATE KINASE/GALACTOKINASE"/>
    <property type="match status" value="1"/>
</dbReference>
<dbReference type="Gene3D" id="3.30.70.890">
    <property type="entry name" value="GHMP kinase, C-terminal domain"/>
    <property type="match status" value="1"/>
</dbReference>
<evidence type="ECO:0000256" key="1">
    <source>
        <dbReference type="ARBA" id="ARBA00006566"/>
    </source>
</evidence>
<sequence length="384" mass="42021">MNVEHSVRLAFINHYGREADFIVKAPGRVNLIGEHTDYNDGFVLPCAIEYATFIAVSARDDDKVNVLALDCNNQTDSFFINTELNSHSTQTWSNYVRGVVNELQKSGYTLSGSDICISGDVPQGAGLSSSASLEVGITYAFNHLCDLSIERKEIAKIAQAAENNFVGCNCGIMDQLISACGKRGQALGIDCRSLDLIEVGIDPSMSILMINSNVKRGLLDSEYNLRREQCYEGAEALAKSSLREVSIEEFEAQKHTLKADVAKRVEHIVYENARTLEAMDAFSNNDTTALSKLMMQSHESMRDLFEITTPEIDFLVDIIANVINTYGGVRMTGGGFGGCVVAFVPKVLVKDVIYAIESQYEQQTGLKETIYTSVPSTGVSLISA</sequence>
<dbReference type="SUPFAM" id="SSF55060">
    <property type="entry name" value="GHMP Kinase, C-terminal domain"/>
    <property type="match status" value="1"/>
</dbReference>
<keyword evidence="3 11" id="KW-0808">Transferase</keyword>
<evidence type="ECO:0000256" key="4">
    <source>
        <dbReference type="ARBA" id="ARBA00022723"/>
    </source>
</evidence>
<dbReference type="RefSeq" id="WP_154945443.1">
    <property type="nucleotide sequence ID" value="NZ_BJUT01000021.1"/>
</dbReference>
<dbReference type="EC" id="2.7.1.6" evidence="11 12"/>